<feature type="domain" description="UvrD-like helicase ATP-binding" evidence="11">
    <location>
        <begin position="1"/>
        <end position="456"/>
    </location>
</feature>
<feature type="domain" description="UvrD-like helicase C-terminal" evidence="12">
    <location>
        <begin position="490"/>
        <end position="755"/>
    </location>
</feature>
<dbReference type="GO" id="GO:0003677">
    <property type="term" value="F:DNA binding"/>
    <property type="evidence" value="ECO:0007669"/>
    <property type="project" value="InterPro"/>
</dbReference>
<dbReference type="STRING" id="1121439.dsat_0958"/>
<name>S7UCP7_9BACT</name>
<evidence type="ECO:0000256" key="7">
    <source>
        <dbReference type="ARBA" id="ARBA00034808"/>
    </source>
</evidence>
<dbReference type="GO" id="GO:0016887">
    <property type="term" value="F:ATP hydrolysis activity"/>
    <property type="evidence" value="ECO:0007669"/>
    <property type="project" value="RHEA"/>
</dbReference>
<dbReference type="InterPro" id="IPR038726">
    <property type="entry name" value="PDDEXK_AddAB-type"/>
</dbReference>
<keyword evidence="3 9" id="KW-0347">Helicase</keyword>
<evidence type="ECO:0000259" key="12">
    <source>
        <dbReference type="PROSITE" id="PS51217"/>
    </source>
</evidence>
<dbReference type="PROSITE" id="PS51198">
    <property type="entry name" value="UVRD_HELICASE_ATP_BIND"/>
    <property type="match status" value="1"/>
</dbReference>
<dbReference type="SUPFAM" id="SSF52540">
    <property type="entry name" value="P-loop containing nucleoside triphosphate hydrolases"/>
    <property type="match status" value="1"/>
</dbReference>
<evidence type="ECO:0000256" key="1">
    <source>
        <dbReference type="ARBA" id="ARBA00022741"/>
    </source>
</evidence>
<dbReference type="GO" id="GO:0000725">
    <property type="term" value="P:recombinational repair"/>
    <property type="evidence" value="ECO:0007669"/>
    <property type="project" value="TreeGrafter"/>
</dbReference>
<evidence type="ECO:0000256" key="3">
    <source>
        <dbReference type="ARBA" id="ARBA00022806"/>
    </source>
</evidence>
<dbReference type="InterPro" id="IPR014016">
    <property type="entry name" value="UvrD-like_ATP-bd"/>
</dbReference>
<evidence type="ECO:0000256" key="9">
    <source>
        <dbReference type="PROSITE-ProRule" id="PRU00560"/>
    </source>
</evidence>
<dbReference type="Gene3D" id="3.40.50.300">
    <property type="entry name" value="P-loop containing nucleotide triphosphate hydrolases"/>
    <property type="match status" value="4"/>
</dbReference>
<dbReference type="Proteomes" id="UP000014975">
    <property type="component" value="Unassembled WGS sequence"/>
</dbReference>
<evidence type="ECO:0000313" key="13">
    <source>
        <dbReference type="EMBL" id="EPR31634.1"/>
    </source>
</evidence>
<dbReference type="OrthoDB" id="9810135at2"/>
<evidence type="ECO:0000313" key="14">
    <source>
        <dbReference type="Proteomes" id="UP000014975"/>
    </source>
</evidence>
<evidence type="ECO:0000256" key="5">
    <source>
        <dbReference type="ARBA" id="ARBA00023235"/>
    </source>
</evidence>
<evidence type="ECO:0000256" key="8">
    <source>
        <dbReference type="ARBA" id="ARBA00048988"/>
    </source>
</evidence>
<dbReference type="EC" id="5.6.2.4" evidence="7"/>
<comment type="catalytic activity">
    <reaction evidence="8">
        <text>ATP + H2O = ADP + phosphate + H(+)</text>
        <dbReference type="Rhea" id="RHEA:13065"/>
        <dbReference type="ChEBI" id="CHEBI:15377"/>
        <dbReference type="ChEBI" id="CHEBI:15378"/>
        <dbReference type="ChEBI" id="CHEBI:30616"/>
        <dbReference type="ChEBI" id="CHEBI:43474"/>
        <dbReference type="ChEBI" id="CHEBI:456216"/>
        <dbReference type="EC" id="5.6.2.4"/>
    </reaction>
</comment>
<feature type="region of interest" description="Disordered" evidence="10">
    <location>
        <begin position="503"/>
        <end position="539"/>
    </location>
</feature>
<dbReference type="PANTHER" id="PTHR11070:SF67">
    <property type="entry name" value="DNA 3'-5' HELICASE"/>
    <property type="match status" value="1"/>
</dbReference>
<dbReference type="Pfam" id="PF13361">
    <property type="entry name" value="UvrD_C"/>
    <property type="match status" value="1"/>
</dbReference>
<comment type="catalytic activity">
    <reaction evidence="6">
        <text>Couples ATP hydrolysis with the unwinding of duplex DNA by translocating in the 3'-5' direction.</text>
        <dbReference type="EC" id="5.6.2.4"/>
    </reaction>
</comment>
<comment type="caution">
    <text evidence="13">The sequence shown here is derived from an EMBL/GenBank/DDBJ whole genome shotgun (WGS) entry which is preliminary data.</text>
</comment>
<sequence>MNGTDNTRLLRIRASAGSGKTHALTARFLALLAQADGSARPLACAGASPRVHAWPEILAVTFTNKAATEMKERIVRELKLRALGDATGAAGKAWSEAEARACLDRILARYQSLGVRTIDSLVCMLARVFALRLGLPPDFTVVFDMEELFTPVFEDFVAECDGEDAHGAALLEQAASTLLEHERKDGFQLRATLLGRLLDMVELFRFSPPNLEYDQAALADLLRPAYDAFRQALEDLRASVEQGGLELHANFIRALDKCAAVQLFDGPPKSTYFDKPSLAGCVLKASKPKVTHEHEDIFLRFADAEALYRQEHALIAGAYALAPCVALAARLGEALAERAAAKGSLPLATVYDLVGDLLRTEGAVSGAYCRLGARLTHLCLDEFQDTSREQWRTLDPLALEALSKGGSLFCVGDAKQAIYGWRGGDATLFDEVGSKRLAAPAGGVHDESLPYNWRSRREIIDFNNAFFSALADPQTAEALADLVFAKAPADARDAFSQATARTFADCTQSQPPSRPKPGGVVHLERLPEDGDEEDGETGGPLRSALITIVEDAAARRGPGDVAVLVRSNDQAALVSDWLMARGLPVITENSLHLNRHPTVRQIASFLAFLDYPLDDAAFAAFISGSLFLAESGFDAQRIHDLFATRGRDPLYIAFRTAFPRAWEILIEPFFRKSGLVRPYDMAAEVAAAFRAAEREPGSELFVRRFLEIVHLAEENGAGSLAAFLEFWAEHGEEEKAPLPGNVEAVRVMTIHKAKGLQFPVVVVPFHDFSAARVDTPHEVVSVRNSTFLAPIRSAAVGEHHWKVRDRMARESLNLLYVAWTRAEEELYGFLPPEAEAVSSPGLAAIQVVLGDDLAGGVMTRGQRPVATRPYAAAPMPAPRSLPARDEPTELMAWLPRLRVYRHAVHGAADAEAAKRGEAAHRAMELLALGLDPAAAAARAVNEFLPGPHAPGARERAVGEIAEMTAWAGELPELREAIARGRREAALIDERGATHRVDLLHADASGTLVVEYKTGGAAPAHPVQVRRYLALCAAMPELPRPLRGLLVYLDERRIASVALEAS</sequence>
<dbReference type="InterPro" id="IPR000212">
    <property type="entry name" value="DNA_helicase_UvrD/REP"/>
</dbReference>
<keyword evidence="4 9" id="KW-0067">ATP-binding</keyword>
<dbReference type="RefSeq" id="WP_020887655.1">
    <property type="nucleotide sequence ID" value="NZ_ATHI01000028.1"/>
</dbReference>
<keyword evidence="5" id="KW-0413">Isomerase</keyword>
<keyword evidence="2 9" id="KW-0378">Hydrolase</keyword>
<organism evidence="13 14">
    <name type="scientific">Alkalidesulfovibrio alkalitolerans DSM 16529</name>
    <dbReference type="NCBI Taxonomy" id="1121439"/>
    <lineage>
        <taxon>Bacteria</taxon>
        <taxon>Pseudomonadati</taxon>
        <taxon>Thermodesulfobacteriota</taxon>
        <taxon>Desulfovibrionia</taxon>
        <taxon>Desulfovibrionales</taxon>
        <taxon>Desulfovibrionaceae</taxon>
        <taxon>Alkalidesulfovibrio</taxon>
    </lineage>
</organism>
<reference evidence="13 14" key="1">
    <citation type="journal article" date="2013" name="Genome Announc.">
        <title>Draft genome sequences for three mercury-methylating, sulfate-reducing bacteria.</title>
        <authorList>
            <person name="Brown S.D."/>
            <person name="Hurt R.A.Jr."/>
            <person name="Gilmour C.C."/>
            <person name="Elias D.A."/>
        </authorList>
    </citation>
    <scope>NUCLEOTIDE SEQUENCE [LARGE SCALE GENOMIC DNA]</scope>
    <source>
        <strain evidence="13 14">DSM 16529</strain>
    </source>
</reference>
<feature type="binding site" evidence="9">
    <location>
        <begin position="14"/>
        <end position="21"/>
    </location>
    <ligand>
        <name>ATP</name>
        <dbReference type="ChEBI" id="CHEBI:30616"/>
    </ligand>
</feature>
<gene>
    <name evidence="13" type="ORF">dsat_0958</name>
</gene>
<evidence type="ECO:0000256" key="10">
    <source>
        <dbReference type="SAM" id="MobiDB-lite"/>
    </source>
</evidence>
<evidence type="ECO:0000256" key="6">
    <source>
        <dbReference type="ARBA" id="ARBA00034617"/>
    </source>
</evidence>
<dbReference type="InterPro" id="IPR027417">
    <property type="entry name" value="P-loop_NTPase"/>
</dbReference>
<proteinExistence type="predicted"/>
<dbReference type="PROSITE" id="PS51217">
    <property type="entry name" value="UVRD_HELICASE_CTER"/>
    <property type="match status" value="1"/>
</dbReference>
<dbReference type="Pfam" id="PF12705">
    <property type="entry name" value="PDDEXK_1"/>
    <property type="match status" value="1"/>
</dbReference>
<dbReference type="EMBL" id="ATHI01000028">
    <property type="protein sequence ID" value="EPR31634.1"/>
    <property type="molecule type" value="Genomic_DNA"/>
</dbReference>
<evidence type="ECO:0000256" key="4">
    <source>
        <dbReference type="ARBA" id="ARBA00022840"/>
    </source>
</evidence>
<protein>
    <recommendedName>
        <fullName evidence="7">DNA 3'-5' helicase</fullName>
        <ecNumber evidence="7">5.6.2.4</ecNumber>
    </recommendedName>
</protein>
<dbReference type="PANTHER" id="PTHR11070">
    <property type="entry name" value="UVRD / RECB / PCRA DNA HELICASE FAMILY MEMBER"/>
    <property type="match status" value="1"/>
</dbReference>
<keyword evidence="14" id="KW-1185">Reference proteome</keyword>
<dbReference type="GO" id="GO:0005829">
    <property type="term" value="C:cytosol"/>
    <property type="evidence" value="ECO:0007669"/>
    <property type="project" value="TreeGrafter"/>
</dbReference>
<accession>S7UCP7</accession>
<dbReference type="eggNOG" id="COG1074">
    <property type="taxonomic scope" value="Bacteria"/>
</dbReference>
<dbReference type="Pfam" id="PF00580">
    <property type="entry name" value="UvrD-helicase"/>
    <property type="match status" value="1"/>
</dbReference>
<evidence type="ECO:0000256" key="2">
    <source>
        <dbReference type="ARBA" id="ARBA00022801"/>
    </source>
</evidence>
<dbReference type="GO" id="GO:0005524">
    <property type="term" value="F:ATP binding"/>
    <property type="evidence" value="ECO:0007669"/>
    <property type="project" value="UniProtKB-UniRule"/>
</dbReference>
<evidence type="ECO:0000259" key="11">
    <source>
        <dbReference type="PROSITE" id="PS51198"/>
    </source>
</evidence>
<keyword evidence="1 9" id="KW-0547">Nucleotide-binding</keyword>
<dbReference type="GO" id="GO:0043138">
    <property type="term" value="F:3'-5' DNA helicase activity"/>
    <property type="evidence" value="ECO:0007669"/>
    <property type="project" value="UniProtKB-EC"/>
</dbReference>
<dbReference type="PATRIC" id="fig|1121439.3.peg.2327"/>
<dbReference type="AlphaFoldDB" id="S7UCP7"/>
<dbReference type="InterPro" id="IPR014017">
    <property type="entry name" value="DNA_helicase_UvrD-like_C"/>
</dbReference>